<dbReference type="CDD" id="cd21140">
    <property type="entry name" value="Cas6_I-like"/>
    <property type="match status" value="1"/>
</dbReference>
<evidence type="ECO:0000256" key="2">
    <source>
        <dbReference type="ARBA" id="ARBA00022884"/>
    </source>
</evidence>
<organism evidence="5 6">
    <name type="scientific">candidate division Kazan bacterium</name>
    <dbReference type="NCBI Taxonomy" id="2202143"/>
    <lineage>
        <taxon>Bacteria</taxon>
        <taxon>Bacteria division Kazan-3B-28</taxon>
    </lineage>
</organism>
<dbReference type="GO" id="GO:0051607">
    <property type="term" value="P:defense response to virus"/>
    <property type="evidence" value="ECO:0007669"/>
    <property type="project" value="UniProtKB-KW"/>
</dbReference>
<feature type="non-terminal residue" evidence="5">
    <location>
        <position position="1"/>
    </location>
</feature>
<evidence type="ECO:0000313" key="6">
    <source>
        <dbReference type="Proteomes" id="UP000281261"/>
    </source>
</evidence>
<name>A0A420ZBD4_UNCK3</name>
<dbReference type="PANTHER" id="PTHR36984">
    <property type="entry name" value="CRISPR-ASSOCIATED ENDORIBONUCLEASE CAS6 1"/>
    <property type="match status" value="1"/>
</dbReference>
<comment type="similarity">
    <text evidence="1">Belongs to the CRISPR-associated protein Cas6/Cse3/CasE family.</text>
</comment>
<dbReference type="EMBL" id="QMNG01000081">
    <property type="protein sequence ID" value="RLC36136.1"/>
    <property type="molecule type" value="Genomic_DNA"/>
</dbReference>
<reference evidence="5 6" key="1">
    <citation type="submission" date="2018-06" db="EMBL/GenBank/DDBJ databases">
        <title>Extensive metabolic versatility and redundancy in microbially diverse, dynamic hydrothermal sediments.</title>
        <authorList>
            <person name="Dombrowski N."/>
            <person name="Teske A."/>
            <person name="Baker B.J."/>
        </authorList>
    </citation>
    <scope>NUCLEOTIDE SEQUENCE [LARGE SCALE GENOMIC DNA]</scope>
    <source>
        <strain evidence="5">B79_G16</strain>
    </source>
</reference>
<keyword evidence="2" id="KW-0694">RNA-binding</keyword>
<comment type="caution">
    <text evidence="5">The sequence shown here is derived from an EMBL/GenBank/DDBJ whole genome shotgun (WGS) entry which is preliminary data.</text>
</comment>
<evidence type="ECO:0000259" key="4">
    <source>
        <dbReference type="Pfam" id="PF01881"/>
    </source>
</evidence>
<dbReference type="NCBIfam" id="TIGR01877">
    <property type="entry name" value="cas_cas6"/>
    <property type="match status" value="1"/>
</dbReference>
<dbReference type="Gene3D" id="3.30.70.1900">
    <property type="match status" value="1"/>
</dbReference>
<dbReference type="Proteomes" id="UP000281261">
    <property type="component" value="Unassembled WGS sequence"/>
</dbReference>
<dbReference type="PANTHER" id="PTHR36984:SF1">
    <property type="entry name" value="CRISPR-ASSOCIATED ENDORIBONUCLEASE CAS6 1"/>
    <property type="match status" value="1"/>
</dbReference>
<protein>
    <submittedName>
        <fullName evidence="5">CRISPR-associated endoribonuclease Cas6</fullName>
    </submittedName>
</protein>
<dbReference type="InterPro" id="IPR010156">
    <property type="entry name" value="CRISPR-assoc_prot_Cas6"/>
</dbReference>
<gene>
    <name evidence="5" type="primary">cas6</name>
    <name evidence="5" type="ORF">DRH29_05165</name>
</gene>
<feature type="domain" description="CRISPR associated protein Cas6 C-terminal" evidence="4">
    <location>
        <begin position="41"/>
        <end position="170"/>
    </location>
</feature>
<dbReference type="GO" id="GO:0016788">
    <property type="term" value="F:hydrolase activity, acting on ester bonds"/>
    <property type="evidence" value="ECO:0007669"/>
    <property type="project" value="InterPro"/>
</dbReference>
<dbReference type="AlphaFoldDB" id="A0A420ZBD4"/>
<evidence type="ECO:0000256" key="3">
    <source>
        <dbReference type="ARBA" id="ARBA00023118"/>
    </source>
</evidence>
<dbReference type="Gene3D" id="3.30.70.1890">
    <property type="match status" value="1"/>
</dbReference>
<dbReference type="Pfam" id="PF01881">
    <property type="entry name" value="Cas_Cas6_C"/>
    <property type="match status" value="1"/>
</dbReference>
<accession>A0A420ZBD4</accession>
<dbReference type="GO" id="GO:0003723">
    <property type="term" value="F:RNA binding"/>
    <property type="evidence" value="ECO:0007669"/>
    <property type="project" value="UniProtKB-KW"/>
</dbReference>
<sequence length="175" mass="20176">RLIISSSQKEILQSIAENLVKTEKFYIGKNEVFIESINVLPQPVFRGKLIIKMLSPITCYSTLKKADGSKKTYYYSPFEQEFPLFIKENLRKKFQLIYGRDNDFEFNISPYRVSARDEKIIIYNRSSTDRGTVIKAWMGFYEISGSPRVLKLAYDVGLGVKNPQGFGCWEATSVE</sequence>
<dbReference type="InterPro" id="IPR045747">
    <property type="entry name" value="CRISPR-assoc_prot_Cas6_N_sf"/>
</dbReference>
<dbReference type="InterPro" id="IPR049435">
    <property type="entry name" value="Cas_Cas6_C"/>
</dbReference>
<proteinExistence type="inferred from homology"/>
<keyword evidence="3" id="KW-0051">Antiviral defense</keyword>
<evidence type="ECO:0000313" key="5">
    <source>
        <dbReference type="EMBL" id="RLC36136.1"/>
    </source>
</evidence>
<evidence type="ECO:0000256" key="1">
    <source>
        <dbReference type="ARBA" id="ARBA00005937"/>
    </source>
</evidence>